<protein>
    <submittedName>
        <fullName evidence="2">Uncharacterized protein</fullName>
    </submittedName>
</protein>
<reference evidence="2 3" key="1">
    <citation type="journal article" date="2016" name="Nat. Commun.">
        <title>Extremotolerant tardigrade genome and improved radiotolerance of human cultured cells by tardigrade-unique protein.</title>
        <authorList>
            <person name="Hashimoto T."/>
            <person name="Horikawa D.D."/>
            <person name="Saito Y."/>
            <person name="Kuwahara H."/>
            <person name="Kozuka-Hata H."/>
            <person name="Shin-I T."/>
            <person name="Minakuchi Y."/>
            <person name="Ohishi K."/>
            <person name="Motoyama A."/>
            <person name="Aizu T."/>
            <person name="Enomoto A."/>
            <person name="Kondo K."/>
            <person name="Tanaka S."/>
            <person name="Hara Y."/>
            <person name="Koshikawa S."/>
            <person name="Sagara H."/>
            <person name="Miura T."/>
            <person name="Yokobori S."/>
            <person name="Miyagawa K."/>
            <person name="Suzuki Y."/>
            <person name="Kubo T."/>
            <person name="Oyama M."/>
            <person name="Kohara Y."/>
            <person name="Fujiyama A."/>
            <person name="Arakawa K."/>
            <person name="Katayama T."/>
            <person name="Toyoda A."/>
            <person name="Kunieda T."/>
        </authorList>
    </citation>
    <scope>NUCLEOTIDE SEQUENCE [LARGE SCALE GENOMIC DNA]</scope>
    <source>
        <strain evidence="2 3">YOKOZUNA-1</strain>
    </source>
</reference>
<feature type="region of interest" description="Disordered" evidence="1">
    <location>
        <begin position="1"/>
        <end position="24"/>
    </location>
</feature>
<sequence length="111" mass="11864">MVTTTEMDFNDSASMSSVASTSSTLSIAHRMRRRFGRSVSASCNSVTEDKGKEEMDVAPASQTEGNVRGASSGDECDDGEHPNCANRQGGSTGPEAHIEKVVNYPNRKPPR</sequence>
<organism evidence="2 3">
    <name type="scientific">Ramazzottius varieornatus</name>
    <name type="common">Water bear</name>
    <name type="synonym">Tardigrade</name>
    <dbReference type="NCBI Taxonomy" id="947166"/>
    <lineage>
        <taxon>Eukaryota</taxon>
        <taxon>Metazoa</taxon>
        <taxon>Ecdysozoa</taxon>
        <taxon>Tardigrada</taxon>
        <taxon>Eutardigrada</taxon>
        <taxon>Parachela</taxon>
        <taxon>Hypsibioidea</taxon>
        <taxon>Ramazzottiidae</taxon>
        <taxon>Ramazzottius</taxon>
    </lineage>
</organism>
<dbReference type="EMBL" id="BDGG01000010">
    <property type="protein sequence ID" value="GAV04382.1"/>
    <property type="molecule type" value="Genomic_DNA"/>
</dbReference>
<dbReference type="Proteomes" id="UP000186922">
    <property type="component" value="Unassembled WGS sequence"/>
</dbReference>
<proteinExistence type="predicted"/>
<accession>A0A1D1VS41</accession>
<dbReference type="AlphaFoldDB" id="A0A1D1VS41"/>
<evidence type="ECO:0000313" key="3">
    <source>
        <dbReference type="Proteomes" id="UP000186922"/>
    </source>
</evidence>
<feature type="compositionally biased region" description="Low complexity" evidence="1">
    <location>
        <begin position="12"/>
        <end position="24"/>
    </location>
</feature>
<evidence type="ECO:0000313" key="2">
    <source>
        <dbReference type="EMBL" id="GAV04382.1"/>
    </source>
</evidence>
<evidence type="ECO:0000256" key="1">
    <source>
        <dbReference type="SAM" id="MobiDB-lite"/>
    </source>
</evidence>
<name>A0A1D1VS41_RAMVA</name>
<feature type="region of interest" description="Disordered" evidence="1">
    <location>
        <begin position="36"/>
        <end position="111"/>
    </location>
</feature>
<comment type="caution">
    <text evidence="2">The sequence shown here is derived from an EMBL/GenBank/DDBJ whole genome shotgun (WGS) entry which is preliminary data.</text>
</comment>
<gene>
    <name evidence="2" type="primary">RvY_14667</name>
    <name evidence="2" type="synonym">RvY_14667.2</name>
    <name evidence="2" type="ORF">RvY_14667-2</name>
</gene>
<keyword evidence="3" id="KW-1185">Reference proteome</keyword>